<protein>
    <submittedName>
        <fullName evidence="4">Cyclic di-GMP phosphodiesterase response regulator RpfG</fullName>
        <ecNumber evidence="4">3.1.4.52</ecNumber>
    </submittedName>
</protein>
<dbReference type="EC" id="3.1.4.52" evidence="4"/>
<dbReference type="PROSITE" id="PS51831">
    <property type="entry name" value="HD"/>
    <property type="match status" value="1"/>
</dbReference>
<dbReference type="PANTHER" id="PTHR43155:SF2">
    <property type="entry name" value="CYCLIC DI-GMP PHOSPHODIESTERASE PA4108"/>
    <property type="match status" value="1"/>
</dbReference>
<keyword evidence="1" id="KW-0812">Transmembrane</keyword>
<dbReference type="SUPFAM" id="SSF109604">
    <property type="entry name" value="HD-domain/PDEase-like"/>
    <property type="match status" value="1"/>
</dbReference>
<dbReference type="InterPro" id="IPR003607">
    <property type="entry name" value="HD/PDEase_dom"/>
</dbReference>
<feature type="transmembrane region" description="Helical" evidence="1">
    <location>
        <begin position="181"/>
        <end position="201"/>
    </location>
</feature>
<feature type="transmembrane region" description="Helical" evidence="1">
    <location>
        <begin position="40"/>
        <end position="60"/>
    </location>
</feature>
<evidence type="ECO:0000259" key="3">
    <source>
        <dbReference type="PROSITE" id="PS51832"/>
    </source>
</evidence>
<feature type="transmembrane region" description="Helical" evidence="1">
    <location>
        <begin position="146"/>
        <end position="169"/>
    </location>
</feature>
<dbReference type="RefSeq" id="WP_068748296.1">
    <property type="nucleotide sequence ID" value="NZ_LOHZ01000027.1"/>
</dbReference>
<dbReference type="SMART" id="SM00471">
    <property type="entry name" value="HDc"/>
    <property type="match status" value="1"/>
</dbReference>
<dbReference type="NCBIfam" id="TIGR00277">
    <property type="entry name" value="HDIG"/>
    <property type="match status" value="1"/>
</dbReference>
<dbReference type="InterPro" id="IPR006674">
    <property type="entry name" value="HD_domain"/>
</dbReference>
<dbReference type="Pfam" id="PF13487">
    <property type="entry name" value="HD_5"/>
    <property type="match status" value="1"/>
</dbReference>
<feature type="transmembrane region" description="Helical" evidence="1">
    <location>
        <begin position="105"/>
        <end position="126"/>
    </location>
</feature>
<evidence type="ECO:0000313" key="5">
    <source>
        <dbReference type="Proteomes" id="UP000075737"/>
    </source>
</evidence>
<dbReference type="CDD" id="cd00077">
    <property type="entry name" value="HDc"/>
    <property type="match status" value="1"/>
</dbReference>
<evidence type="ECO:0000259" key="2">
    <source>
        <dbReference type="PROSITE" id="PS51831"/>
    </source>
</evidence>
<keyword evidence="1" id="KW-1133">Transmembrane helix</keyword>
<dbReference type="PROSITE" id="PS51832">
    <property type="entry name" value="HD_GYP"/>
    <property type="match status" value="1"/>
</dbReference>
<evidence type="ECO:0000256" key="1">
    <source>
        <dbReference type="SAM" id="Phobius"/>
    </source>
</evidence>
<keyword evidence="1" id="KW-0472">Membrane</keyword>
<dbReference type="GO" id="GO:0071111">
    <property type="term" value="F:cyclic-guanylate-specific phosphodiesterase activity"/>
    <property type="evidence" value="ECO:0007669"/>
    <property type="project" value="UniProtKB-EC"/>
</dbReference>
<accession>A0A162ML68</accession>
<feature type="domain" description="HD" evidence="2">
    <location>
        <begin position="252"/>
        <end position="374"/>
    </location>
</feature>
<sequence>MGDKKVSKFFWIYFLILVAIALYFLYISIITFPLHDISKLSSLVIFTTMLILGELLSVTLPNQTEITVGFAINTATILIFGFKFSTIIAFIAVTATELKRIKIMPLYKSILNICIFVIMVSVSGFIYEKLGGSIGNINIYSDFLKILLMIAIYFFINVGLILTVVYLLYSKSMFFNFLNIFIKLIPNYFSLGFLGVLLAIIYVNVGILGVILFLIPLLVARHSFKLYMDMRKTYLDTIKALANALEAKDPYTRGHSERVAKLAVAIAEDLNLSQDLIQNLNYAAILHDIGKIGIPEIILNKPGKLSDEEFAKIKEHPVKGASITNNVDFLSQASLFILHHHERLNGSGYPKGLKGAEIPLGAAIIAVADVYDALTTDRPYRNALSPQEAFKEIEINKGVLFKEEVVDALKRVLEKREELKECV</sequence>
<comment type="caution">
    <text evidence="4">The sequence shown here is derived from an EMBL/GenBank/DDBJ whole genome shotgun (WGS) entry which is preliminary data.</text>
</comment>
<dbReference type="Proteomes" id="UP000075737">
    <property type="component" value="Unassembled WGS sequence"/>
</dbReference>
<feature type="transmembrane region" description="Helical" evidence="1">
    <location>
        <begin position="12"/>
        <end position="33"/>
    </location>
</feature>
<organism evidence="4 5">
    <name type="scientific">Thermovenabulum gondwanense</name>
    <dbReference type="NCBI Taxonomy" id="520767"/>
    <lineage>
        <taxon>Bacteria</taxon>
        <taxon>Bacillati</taxon>
        <taxon>Bacillota</taxon>
        <taxon>Clostridia</taxon>
        <taxon>Thermosediminibacterales</taxon>
        <taxon>Thermosediminibacteraceae</taxon>
        <taxon>Thermovenabulum</taxon>
    </lineage>
</organism>
<dbReference type="PANTHER" id="PTHR43155">
    <property type="entry name" value="CYCLIC DI-GMP PHOSPHODIESTERASE PA4108-RELATED"/>
    <property type="match status" value="1"/>
</dbReference>
<keyword evidence="4" id="KW-0378">Hydrolase</keyword>
<dbReference type="InterPro" id="IPR006675">
    <property type="entry name" value="HDIG_dom"/>
</dbReference>
<dbReference type="InterPro" id="IPR037522">
    <property type="entry name" value="HD_GYP_dom"/>
</dbReference>
<feature type="transmembrane region" description="Helical" evidence="1">
    <location>
        <begin position="66"/>
        <end position="93"/>
    </location>
</feature>
<dbReference type="AlphaFoldDB" id="A0A162ML68"/>
<dbReference type="Gene3D" id="1.10.3210.10">
    <property type="entry name" value="Hypothetical protein af1432"/>
    <property type="match status" value="1"/>
</dbReference>
<feature type="domain" description="HD-GYP" evidence="3">
    <location>
        <begin position="230"/>
        <end position="423"/>
    </location>
</feature>
<reference evidence="4 5" key="1">
    <citation type="submission" date="2015-12" db="EMBL/GenBank/DDBJ databases">
        <title>Draft genome of Thermovenabulum gondwanense isolated from a red thermophilic microbial mat colonisisng an outflow channel of a bore well.</title>
        <authorList>
            <person name="Patel B.K."/>
        </authorList>
    </citation>
    <scope>NUCLEOTIDE SEQUENCE [LARGE SCALE GENOMIC DNA]</scope>
    <source>
        <strain evidence="4 5">R270</strain>
    </source>
</reference>
<keyword evidence="5" id="KW-1185">Reference proteome</keyword>
<gene>
    <name evidence="4" type="primary">rpfG_5</name>
    <name evidence="4" type="ORF">ATZ99_11700</name>
</gene>
<dbReference type="EMBL" id="LOHZ01000027">
    <property type="protein sequence ID" value="KYO66542.1"/>
    <property type="molecule type" value="Genomic_DNA"/>
</dbReference>
<dbReference type="OrthoDB" id="10822at2"/>
<proteinExistence type="predicted"/>
<evidence type="ECO:0000313" key="4">
    <source>
        <dbReference type="EMBL" id="KYO66542.1"/>
    </source>
</evidence>
<name>A0A162ML68_9FIRM</name>
<dbReference type="STRING" id="520767.ATZ99_11700"/>